<dbReference type="Proteomes" id="UP000299102">
    <property type="component" value="Unassembled WGS sequence"/>
</dbReference>
<dbReference type="AlphaFoldDB" id="A0A4C1TIF3"/>
<protein>
    <submittedName>
        <fullName evidence="1">Uncharacterized protein</fullName>
    </submittedName>
</protein>
<dbReference type="EMBL" id="BGZK01000060">
    <property type="protein sequence ID" value="GBP13966.1"/>
    <property type="molecule type" value="Genomic_DNA"/>
</dbReference>
<gene>
    <name evidence="1" type="ORF">EVAR_10524_1</name>
</gene>
<comment type="caution">
    <text evidence="1">The sequence shown here is derived from an EMBL/GenBank/DDBJ whole genome shotgun (WGS) entry which is preliminary data.</text>
</comment>
<proteinExistence type="predicted"/>
<sequence>MADATSSSAAIVLLTSQIKKQKLLSRTWKLFRRSLICGSRSQITSETRLLSLLRKISENLQEKRKYVYSVILYWNRKITQVWLVWYVSGCVVDISLETRRNFKRANSKALGGDLDLSVARPSGPAQI</sequence>
<name>A0A4C1TIF3_EUMVA</name>
<reference evidence="1 2" key="1">
    <citation type="journal article" date="2019" name="Commun. Biol.">
        <title>The bagworm genome reveals a unique fibroin gene that provides high tensile strength.</title>
        <authorList>
            <person name="Kono N."/>
            <person name="Nakamura H."/>
            <person name="Ohtoshi R."/>
            <person name="Tomita M."/>
            <person name="Numata K."/>
            <person name="Arakawa K."/>
        </authorList>
    </citation>
    <scope>NUCLEOTIDE SEQUENCE [LARGE SCALE GENOMIC DNA]</scope>
</reference>
<evidence type="ECO:0000313" key="2">
    <source>
        <dbReference type="Proteomes" id="UP000299102"/>
    </source>
</evidence>
<accession>A0A4C1TIF3</accession>
<keyword evidence="2" id="KW-1185">Reference proteome</keyword>
<evidence type="ECO:0000313" key="1">
    <source>
        <dbReference type="EMBL" id="GBP13966.1"/>
    </source>
</evidence>
<organism evidence="1 2">
    <name type="scientific">Eumeta variegata</name>
    <name type="common">Bagworm moth</name>
    <name type="synonym">Eumeta japonica</name>
    <dbReference type="NCBI Taxonomy" id="151549"/>
    <lineage>
        <taxon>Eukaryota</taxon>
        <taxon>Metazoa</taxon>
        <taxon>Ecdysozoa</taxon>
        <taxon>Arthropoda</taxon>
        <taxon>Hexapoda</taxon>
        <taxon>Insecta</taxon>
        <taxon>Pterygota</taxon>
        <taxon>Neoptera</taxon>
        <taxon>Endopterygota</taxon>
        <taxon>Lepidoptera</taxon>
        <taxon>Glossata</taxon>
        <taxon>Ditrysia</taxon>
        <taxon>Tineoidea</taxon>
        <taxon>Psychidae</taxon>
        <taxon>Oiketicinae</taxon>
        <taxon>Eumeta</taxon>
    </lineage>
</organism>